<keyword evidence="1" id="KW-1133">Transmembrane helix</keyword>
<sequence>MIGTITPEIQLGLRVLMFVYPAVALVIAILAIYKYPLHGTRLLEVKAKLQEIHEEKKARI</sequence>
<gene>
    <name evidence="2" type="ORF">LCGC14_1381780</name>
</gene>
<name>A0A0F9K2X1_9ZZZZ</name>
<dbReference type="AlphaFoldDB" id="A0A0F9K2X1"/>
<accession>A0A0F9K2X1</accession>
<reference evidence="2" key="1">
    <citation type="journal article" date="2015" name="Nature">
        <title>Complex archaea that bridge the gap between prokaryotes and eukaryotes.</title>
        <authorList>
            <person name="Spang A."/>
            <person name="Saw J.H."/>
            <person name="Jorgensen S.L."/>
            <person name="Zaremba-Niedzwiedzka K."/>
            <person name="Martijn J."/>
            <person name="Lind A.E."/>
            <person name="van Eijk R."/>
            <person name="Schleper C."/>
            <person name="Guy L."/>
            <person name="Ettema T.J."/>
        </authorList>
    </citation>
    <scope>NUCLEOTIDE SEQUENCE</scope>
</reference>
<feature type="transmembrane region" description="Helical" evidence="1">
    <location>
        <begin position="12"/>
        <end position="33"/>
    </location>
</feature>
<keyword evidence="1" id="KW-0812">Transmembrane</keyword>
<proteinExistence type="predicted"/>
<keyword evidence="1" id="KW-0472">Membrane</keyword>
<protein>
    <recommendedName>
        <fullName evidence="3">Major facilitator superfamily (MFS) profile domain-containing protein</fullName>
    </recommendedName>
</protein>
<evidence type="ECO:0000256" key="1">
    <source>
        <dbReference type="SAM" id="Phobius"/>
    </source>
</evidence>
<evidence type="ECO:0008006" key="3">
    <source>
        <dbReference type="Google" id="ProtNLM"/>
    </source>
</evidence>
<comment type="caution">
    <text evidence="2">The sequence shown here is derived from an EMBL/GenBank/DDBJ whole genome shotgun (WGS) entry which is preliminary data.</text>
</comment>
<evidence type="ECO:0000313" key="2">
    <source>
        <dbReference type="EMBL" id="KKM76278.1"/>
    </source>
</evidence>
<organism evidence="2">
    <name type="scientific">marine sediment metagenome</name>
    <dbReference type="NCBI Taxonomy" id="412755"/>
    <lineage>
        <taxon>unclassified sequences</taxon>
        <taxon>metagenomes</taxon>
        <taxon>ecological metagenomes</taxon>
    </lineage>
</organism>
<dbReference type="EMBL" id="LAZR01008836">
    <property type="protein sequence ID" value="KKM76278.1"/>
    <property type="molecule type" value="Genomic_DNA"/>
</dbReference>